<feature type="signal peptide" evidence="2">
    <location>
        <begin position="1"/>
        <end position="25"/>
    </location>
</feature>
<reference evidence="3 4" key="1">
    <citation type="journal article" date="2017" name="Infect. Genet. Evol.">
        <title>The new phylogeny of the genus Mycobacterium: The old and the news.</title>
        <authorList>
            <person name="Tortoli E."/>
            <person name="Fedrizzi T."/>
            <person name="Meehan C.J."/>
            <person name="Trovato A."/>
            <person name="Grottola A."/>
            <person name="Giacobazzi E."/>
            <person name="Serpini G.F."/>
            <person name="Tagliazucchi S."/>
            <person name="Fabio A."/>
            <person name="Bettua C."/>
            <person name="Bertorelli R."/>
            <person name="Frascaro F."/>
            <person name="De Sanctis V."/>
            <person name="Pecorari M."/>
            <person name="Jousson O."/>
            <person name="Segata N."/>
            <person name="Cirillo D.M."/>
        </authorList>
    </citation>
    <scope>NUCLEOTIDE SEQUENCE [LARGE SCALE GENOMIC DNA]</scope>
    <source>
        <strain evidence="3 4">CIP1034565</strain>
    </source>
</reference>
<feature type="chain" id="PRO_5038488155" evidence="2">
    <location>
        <begin position="26"/>
        <end position="175"/>
    </location>
</feature>
<sequence>MTFPAHARGVKIAVAGALMAGAALAAAGSAAADNEPAPPGPPPAEQPAPGPIMPQQVPEIPNAAYGADRNGVGFFGTIRDLWHQAQDPYGMTNPEQAQVVGAAPPAGAGPAPQLPPGYLSTNAPGSEAPAKAPDETVTGPALPEGYYSLDGPPPPDYEFVPGGVPVQPPAETPAQ</sequence>
<protein>
    <submittedName>
        <fullName evidence="3">Uncharacterized protein</fullName>
    </submittedName>
</protein>
<feature type="compositionally biased region" description="Pro residues" evidence="1">
    <location>
        <begin position="166"/>
        <end position="175"/>
    </location>
</feature>
<evidence type="ECO:0000313" key="4">
    <source>
        <dbReference type="Proteomes" id="UP000230551"/>
    </source>
</evidence>
<organism evidence="3 4">
    <name type="scientific">Mycolicibacterium brumae</name>
    <dbReference type="NCBI Taxonomy" id="85968"/>
    <lineage>
        <taxon>Bacteria</taxon>
        <taxon>Bacillati</taxon>
        <taxon>Actinomycetota</taxon>
        <taxon>Actinomycetes</taxon>
        <taxon>Mycobacteriales</taxon>
        <taxon>Mycobacteriaceae</taxon>
        <taxon>Mycolicibacterium</taxon>
    </lineage>
</organism>
<feature type="region of interest" description="Disordered" evidence="1">
    <location>
        <begin position="31"/>
        <end position="65"/>
    </location>
</feature>
<dbReference type="Proteomes" id="UP000230551">
    <property type="component" value="Unassembled WGS sequence"/>
</dbReference>
<name>A0A2G5PF02_9MYCO</name>
<comment type="caution">
    <text evidence="3">The sequence shown here is derived from an EMBL/GenBank/DDBJ whole genome shotgun (WGS) entry which is preliminary data.</text>
</comment>
<evidence type="ECO:0000256" key="1">
    <source>
        <dbReference type="SAM" id="MobiDB-lite"/>
    </source>
</evidence>
<gene>
    <name evidence="3" type="ORF">CQY22_005225</name>
</gene>
<feature type="region of interest" description="Disordered" evidence="1">
    <location>
        <begin position="86"/>
        <end position="175"/>
    </location>
</feature>
<accession>A0A2G5PF02</accession>
<dbReference type="AlphaFoldDB" id="A0A2G5PF02"/>
<evidence type="ECO:0000313" key="3">
    <source>
        <dbReference type="EMBL" id="PIB76524.1"/>
    </source>
</evidence>
<dbReference type="EMBL" id="PDCN02000004">
    <property type="protein sequence ID" value="PIB76524.1"/>
    <property type="molecule type" value="Genomic_DNA"/>
</dbReference>
<proteinExistence type="predicted"/>
<feature type="compositionally biased region" description="Low complexity" evidence="1">
    <location>
        <begin position="96"/>
        <end position="111"/>
    </location>
</feature>
<dbReference type="RefSeq" id="WP_090593088.1">
    <property type="nucleotide sequence ID" value="NZ_CP104302.1"/>
</dbReference>
<keyword evidence="2" id="KW-0732">Signal</keyword>
<keyword evidence="4" id="KW-1185">Reference proteome</keyword>
<dbReference type="OrthoDB" id="4641974at2"/>
<feature type="compositionally biased region" description="Pro residues" evidence="1">
    <location>
        <begin position="36"/>
        <end position="52"/>
    </location>
</feature>
<evidence type="ECO:0000256" key="2">
    <source>
        <dbReference type="SAM" id="SignalP"/>
    </source>
</evidence>